<name>A0A562L076_9GAMM</name>
<protein>
    <recommendedName>
        <fullName evidence="5">beta-lactamase</fullName>
        <ecNumber evidence="5">3.5.2.6</ecNumber>
    </recommendedName>
</protein>
<dbReference type="GO" id="GO:0017001">
    <property type="term" value="P:antibiotic catabolic process"/>
    <property type="evidence" value="ECO:0007669"/>
    <property type="project" value="InterPro"/>
</dbReference>
<dbReference type="SUPFAM" id="SSF56281">
    <property type="entry name" value="Metallo-hydrolase/oxidoreductase"/>
    <property type="match status" value="1"/>
</dbReference>
<dbReference type="EMBL" id="VLKN01000006">
    <property type="protein sequence ID" value="TWI01045.1"/>
    <property type="molecule type" value="Genomic_DNA"/>
</dbReference>
<dbReference type="PANTHER" id="PTHR42951">
    <property type="entry name" value="METALLO-BETA-LACTAMASE DOMAIN-CONTAINING"/>
    <property type="match status" value="1"/>
</dbReference>
<evidence type="ECO:0000256" key="2">
    <source>
        <dbReference type="ARBA" id="ARBA00001947"/>
    </source>
</evidence>
<dbReference type="Proteomes" id="UP000315167">
    <property type="component" value="Unassembled WGS sequence"/>
</dbReference>
<dbReference type="NCBIfam" id="NF033105">
    <property type="entry name" value="bla_subclass_B3"/>
    <property type="match status" value="1"/>
</dbReference>
<dbReference type="GO" id="GO:0008800">
    <property type="term" value="F:beta-lactamase activity"/>
    <property type="evidence" value="ECO:0007669"/>
    <property type="project" value="UniProtKB-EC"/>
</dbReference>
<sequence>MRRGGDAGAGSSTLSPSFFPADTTMPSSTIARLSLLCVFLLPASTFATQAVLPQLQAYETEDSWRRPVAPFRIADNSWYIGTEGLSAVLVKTPQGAVLIDGGMPQASAMLLEHMKALGVEPGDLQWILFSHAHGDHAGPLAAVRRATGARVVGSAESAALLARGGSDDIHFGDEILFPPVHVDRIVMDGEVVEIGDMRFTTHATPAHTPGSTSWTWDDRRDGKALRIAYVDSLSTPGYRLIDNPRYPHIVEDYRRGFARVRTLPCDLLLTPHPGMSGWTPAATAKPQPEPMTCRAYADDAERKFDAELAKQRAAAR</sequence>
<keyword evidence="6" id="KW-0479">Metal-binding</keyword>
<keyword evidence="14" id="KW-1185">Reference proteome</keyword>
<dbReference type="GO" id="GO:0008270">
    <property type="term" value="F:zinc ion binding"/>
    <property type="evidence" value="ECO:0007669"/>
    <property type="project" value="InterPro"/>
</dbReference>
<evidence type="ECO:0000256" key="11">
    <source>
        <dbReference type="ARBA" id="ARBA00023251"/>
    </source>
</evidence>
<comment type="cofactor">
    <cofactor evidence="2">
        <name>Zn(2+)</name>
        <dbReference type="ChEBI" id="CHEBI:29105"/>
    </cofactor>
</comment>
<dbReference type="InterPro" id="IPR050855">
    <property type="entry name" value="NDM-1-like"/>
</dbReference>
<evidence type="ECO:0000256" key="1">
    <source>
        <dbReference type="ARBA" id="ARBA00001526"/>
    </source>
</evidence>
<keyword evidence="7" id="KW-0732">Signal</keyword>
<dbReference type="GO" id="GO:0042597">
    <property type="term" value="C:periplasmic space"/>
    <property type="evidence" value="ECO:0007669"/>
    <property type="project" value="UniProtKB-SubCell"/>
</dbReference>
<dbReference type="PROSITE" id="PS00743">
    <property type="entry name" value="BETA_LACTAMASE_B_1"/>
    <property type="match status" value="1"/>
</dbReference>
<comment type="catalytic activity">
    <reaction evidence="1">
        <text>a beta-lactam + H2O = a substituted beta-amino acid</text>
        <dbReference type="Rhea" id="RHEA:20401"/>
        <dbReference type="ChEBI" id="CHEBI:15377"/>
        <dbReference type="ChEBI" id="CHEBI:35627"/>
        <dbReference type="ChEBI" id="CHEBI:140347"/>
        <dbReference type="EC" id="3.5.2.6"/>
    </reaction>
</comment>
<evidence type="ECO:0000256" key="10">
    <source>
        <dbReference type="ARBA" id="ARBA00022833"/>
    </source>
</evidence>
<accession>A0A562L076</accession>
<evidence type="ECO:0000256" key="3">
    <source>
        <dbReference type="ARBA" id="ARBA00004418"/>
    </source>
</evidence>
<dbReference type="InterPro" id="IPR036866">
    <property type="entry name" value="RibonucZ/Hydroxyglut_hydro"/>
</dbReference>
<evidence type="ECO:0000313" key="14">
    <source>
        <dbReference type="Proteomes" id="UP000315167"/>
    </source>
</evidence>
<proteinExistence type="inferred from homology"/>
<dbReference type="Pfam" id="PF00753">
    <property type="entry name" value="Lactamase_B"/>
    <property type="match status" value="1"/>
</dbReference>
<evidence type="ECO:0000313" key="13">
    <source>
        <dbReference type="EMBL" id="TWI01045.1"/>
    </source>
</evidence>
<dbReference type="PANTHER" id="PTHR42951:SF17">
    <property type="entry name" value="METALLO-BETA-LACTAMASE DOMAIN-CONTAINING PROTEIN"/>
    <property type="match status" value="1"/>
</dbReference>
<gene>
    <name evidence="13" type="ORF">IP90_02667</name>
</gene>
<keyword evidence="9" id="KW-0378">Hydrolase</keyword>
<evidence type="ECO:0000256" key="4">
    <source>
        <dbReference type="ARBA" id="ARBA00005250"/>
    </source>
</evidence>
<organism evidence="13 14">
    <name type="scientific">Luteimonas cucumeris</name>
    <dbReference type="NCBI Taxonomy" id="985012"/>
    <lineage>
        <taxon>Bacteria</taxon>
        <taxon>Pseudomonadati</taxon>
        <taxon>Pseudomonadota</taxon>
        <taxon>Gammaproteobacteria</taxon>
        <taxon>Lysobacterales</taxon>
        <taxon>Lysobacteraceae</taxon>
        <taxon>Luteimonas</taxon>
    </lineage>
</organism>
<evidence type="ECO:0000256" key="9">
    <source>
        <dbReference type="ARBA" id="ARBA00022801"/>
    </source>
</evidence>
<dbReference type="Gene3D" id="3.60.15.10">
    <property type="entry name" value="Ribonuclease Z/Hydroxyacylglutathione hydrolase-like"/>
    <property type="match status" value="1"/>
</dbReference>
<comment type="similarity">
    <text evidence="4">Belongs to the metallo-beta-lactamase superfamily. Class-B beta-lactamase family.</text>
</comment>
<feature type="domain" description="Metallo-beta-lactamase" evidence="12">
    <location>
        <begin position="84"/>
        <end position="272"/>
    </location>
</feature>
<evidence type="ECO:0000256" key="6">
    <source>
        <dbReference type="ARBA" id="ARBA00022723"/>
    </source>
</evidence>
<keyword evidence="10" id="KW-0862">Zinc</keyword>
<comment type="caution">
    <text evidence="13">The sequence shown here is derived from an EMBL/GenBank/DDBJ whole genome shotgun (WGS) entry which is preliminary data.</text>
</comment>
<dbReference type="AlphaFoldDB" id="A0A562L076"/>
<dbReference type="InterPro" id="IPR001279">
    <property type="entry name" value="Metallo-B-lactamas"/>
</dbReference>
<reference evidence="13 14" key="1">
    <citation type="journal article" date="2015" name="Stand. Genomic Sci.">
        <title>Genomic Encyclopedia of Bacterial and Archaeal Type Strains, Phase III: the genomes of soil and plant-associated and newly described type strains.</title>
        <authorList>
            <person name="Whitman W.B."/>
            <person name="Woyke T."/>
            <person name="Klenk H.P."/>
            <person name="Zhou Y."/>
            <person name="Lilburn T.G."/>
            <person name="Beck B.J."/>
            <person name="De Vos P."/>
            <person name="Vandamme P."/>
            <person name="Eisen J.A."/>
            <person name="Garrity G."/>
            <person name="Hugenholtz P."/>
            <person name="Kyrpides N.C."/>
        </authorList>
    </citation>
    <scope>NUCLEOTIDE SEQUENCE [LARGE SCALE GENOMIC DNA]</scope>
    <source>
        <strain evidence="13 14">CGMCC 1.10821</strain>
    </source>
</reference>
<comment type="subcellular location">
    <subcellularLocation>
        <location evidence="3">Periplasm</location>
    </subcellularLocation>
</comment>
<dbReference type="EC" id="3.5.2.6" evidence="5"/>
<dbReference type="SMART" id="SM00849">
    <property type="entry name" value="Lactamase_B"/>
    <property type="match status" value="1"/>
</dbReference>
<keyword evidence="8" id="KW-0574">Periplasm</keyword>
<dbReference type="NCBIfam" id="NF012229">
    <property type="entry name" value="bla_class_B_core"/>
    <property type="match status" value="1"/>
</dbReference>
<evidence type="ECO:0000259" key="12">
    <source>
        <dbReference type="SMART" id="SM00849"/>
    </source>
</evidence>
<evidence type="ECO:0000256" key="5">
    <source>
        <dbReference type="ARBA" id="ARBA00012865"/>
    </source>
</evidence>
<evidence type="ECO:0000256" key="7">
    <source>
        <dbReference type="ARBA" id="ARBA00022729"/>
    </source>
</evidence>
<dbReference type="GO" id="GO:0046677">
    <property type="term" value="P:response to antibiotic"/>
    <property type="evidence" value="ECO:0007669"/>
    <property type="project" value="UniProtKB-KW"/>
</dbReference>
<keyword evidence="11" id="KW-0046">Antibiotic resistance</keyword>
<evidence type="ECO:0000256" key="8">
    <source>
        <dbReference type="ARBA" id="ARBA00022764"/>
    </source>
</evidence>
<dbReference type="InterPro" id="IPR001018">
    <property type="entry name" value="Beta-lactamase_class-B_CS"/>
</dbReference>